<gene>
    <name evidence="5" type="ORF">KALB_5133</name>
</gene>
<dbReference type="Pfam" id="PF20597">
    <property type="entry name" value="pAdhesive_15"/>
    <property type="match status" value="1"/>
</dbReference>
<accession>W5WCL4</accession>
<dbReference type="InterPro" id="IPR026588">
    <property type="entry name" value="Choice_anch_A"/>
</dbReference>
<reference evidence="5 6" key="1">
    <citation type="journal article" date="2014" name="BMC Genomics">
        <title>Complete genome sequence of producer of the glycopeptide antibiotic Aculeximycin Kutzneria albida DSM 43870T, a representative of minor genus of Pseudonocardiaceae.</title>
        <authorList>
            <person name="Rebets Y."/>
            <person name="Tokovenko B."/>
            <person name="Lushchyk I."/>
            <person name="Ruckert C."/>
            <person name="Zaburannyi N."/>
            <person name="Bechthold A."/>
            <person name="Kalinowski J."/>
            <person name="Luzhetskyy A."/>
        </authorList>
    </citation>
    <scope>NUCLEOTIDE SEQUENCE [LARGE SCALE GENOMIC DNA]</scope>
    <source>
        <strain evidence="5">DSM 43870</strain>
    </source>
</reference>
<keyword evidence="2" id="KW-1133">Transmembrane helix</keyword>
<keyword evidence="6" id="KW-1185">Reference proteome</keyword>
<keyword evidence="2" id="KW-0472">Membrane</keyword>
<dbReference type="STRING" id="1449976.KALB_5133"/>
<feature type="chain" id="PRO_5004873043" description="Choice-of-anchor A domain-containing protein" evidence="3">
    <location>
        <begin position="27"/>
        <end position="435"/>
    </location>
</feature>
<keyword evidence="3" id="KW-0732">Signal</keyword>
<dbReference type="NCBIfam" id="TIGR01167">
    <property type="entry name" value="LPXTG_anchor"/>
    <property type="match status" value="1"/>
</dbReference>
<evidence type="ECO:0000256" key="3">
    <source>
        <dbReference type="SAM" id="SignalP"/>
    </source>
</evidence>
<dbReference type="HOGENOM" id="CLU_032813_0_0_11"/>
<organism evidence="5 6">
    <name type="scientific">Kutzneria albida DSM 43870</name>
    <dbReference type="NCBI Taxonomy" id="1449976"/>
    <lineage>
        <taxon>Bacteria</taxon>
        <taxon>Bacillati</taxon>
        <taxon>Actinomycetota</taxon>
        <taxon>Actinomycetes</taxon>
        <taxon>Pseudonocardiales</taxon>
        <taxon>Pseudonocardiaceae</taxon>
        <taxon>Kutzneria</taxon>
    </lineage>
</organism>
<dbReference type="PATRIC" id="fig|1449976.3.peg.5154"/>
<dbReference type="AlphaFoldDB" id="W5WCL4"/>
<evidence type="ECO:0000256" key="1">
    <source>
        <dbReference type="SAM" id="MobiDB-lite"/>
    </source>
</evidence>
<feature type="compositionally biased region" description="Polar residues" evidence="1">
    <location>
        <begin position="310"/>
        <end position="322"/>
    </location>
</feature>
<evidence type="ECO:0000256" key="2">
    <source>
        <dbReference type="SAM" id="Phobius"/>
    </source>
</evidence>
<evidence type="ECO:0000313" key="5">
    <source>
        <dbReference type="EMBL" id="AHH98495.1"/>
    </source>
</evidence>
<sequence>MGAMSRALLAAVVPFVLLTAAVPSVADPLPGGLGPCAGPACPGTFPPVNNGPFTGRDEAINVFVGGTFAVRGGAAEAEGKVVVGGGFDLAKDPGGSAVYNIGIVGVGSRVPPPEGSDFLTTGGSVTVATGQRLLADGGVVRHAGPATGTITGKSVQDSAAFAGFAPLTAQLQAASTCYATSAATGTAVNQGHQTLFTGDGHSALQVFTVDFDLVGSGGGQQGIAFAGIPAGATVLVNLTGDARKIVTYTGGLDDTDPVNALRPRLLWNFPTATSVTIGGLSQFQGSILVGNPGSTTTVTSPGTAGRLFTTGSLTHGGSTNKGQELHAYPFTGDLPTCAGPPTTTTTTTPPTTTPTSTSTSTPTSTPTTSGTSDSTSTTPSLPLTTTTNVAPPVDSDSSSGLASTGADVGWLTLIGALFVIGGALVTVLVRRRRQH</sequence>
<feature type="compositionally biased region" description="Low complexity" evidence="1">
    <location>
        <begin position="340"/>
        <end position="387"/>
    </location>
</feature>
<feature type="transmembrane region" description="Helical" evidence="2">
    <location>
        <begin position="408"/>
        <end position="429"/>
    </location>
</feature>
<keyword evidence="2" id="KW-0812">Transmembrane</keyword>
<evidence type="ECO:0000313" key="6">
    <source>
        <dbReference type="Proteomes" id="UP000019225"/>
    </source>
</evidence>
<proteinExistence type="predicted"/>
<dbReference type="eggNOG" id="COG2304">
    <property type="taxonomic scope" value="Bacteria"/>
</dbReference>
<dbReference type="NCBIfam" id="TIGR04215">
    <property type="entry name" value="choice_anch_A"/>
    <property type="match status" value="1"/>
</dbReference>
<feature type="region of interest" description="Disordered" evidence="1">
    <location>
        <begin position="310"/>
        <end position="402"/>
    </location>
</feature>
<name>W5WCL4_9PSEU</name>
<protein>
    <recommendedName>
        <fullName evidence="4">Choice-of-anchor A domain-containing protein</fullName>
    </recommendedName>
</protein>
<evidence type="ECO:0000259" key="4">
    <source>
        <dbReference type="Pfam" id="PF20597"/>
    </source>
</evidence>
<dbReference type="OrthoDB" id="5164681at2"/>
<feature type="domain" description="Choice-of-anchor A" evidence="4">
    <location>
        <begin position="61"/>
        <end position="291"/>
    </location>
</feature>
<feature type="signal peptide" evidence="3">
    <location>
        <begin position="1"/>
        <end position="26"/>
    </location>
</feature>
<dbReference type="Proteomes" id="UP000019225">
    <property type="component" value="Chromosome"/>
</dbReference>
<dbReference type="EMBL" id="CP007155">
    <property type="protein sequence ID" value="AHH98495.1"/>
    <property type="molecule type" value="Genomic_DNA"/>
</dbReference>
<dbReference type="KEGG" id="kal:KALB_5133"/>